<evidence type="ECO:0000313" key="8">
    <source>
        <dbReference type="Proteomes" id="UP000694920"/>
    </source>
</evidence>
<dbReference type="GeneID" id="107266119"/>
<dbReference type="SUPFAM" id="SSF52799">
    <property type="entry name" value="(Phosphotyrosine protein) phosphatases II"/>
    <property type="match status" value="1"/>
</dbReference>
<comment type="subcellular location">
    <subcellularLocation>
        <location evidence="2">Cytoplasm</location>
    </subcellularLocation>
    <subcellularLocation>
        <location evidence="1">Endosome</location>
    </subcellularLocation>
</comment>
<organism evidence="8 9">
    <name type="scientific">Cephus cinctus</name>
    <name type="common">Wheat stem sawfly</name>
    <dbReference type="NCBI Taxonomy" id="211228"/>
    <lineage>
        <taxon>Eukaryota</taxon>
        <taxon>Metazoa</taxon>
        <taxon>Ecdysozoa</taxon>
        <taxon>Arthropoda</taxon>
        <taxon>Hexapoda</taxon>
        <taxon>Insecta</taxon>
        <taxon>Pterygota</taxon>
        <taxon>Neoptera</taxon>
        <taxon>Endopterygota</taxon>
        <taxon>Hymenoptera</taxon>
        <taxon>Cephoidea</taxon>
        <taxon>Cephidae</taxon>
        <taxon>Cephus</taxon>
    </lineage>
</organism>
<keyword evidence="8" id="KW-1185">Reference proteome</keyword>
<evidence type="ECO:0000256" key="5">
    <source>
        <dbReference type="SAM" id="MobiDB-lite"/>
    </source>
</evidence>
<dbReference type="InterPro" id="IPR004328">
    <property type="entry name" value="BRO1_dom"/>
</dbReference>
<dbReference type="InterPro" id="IPR003595">
    <property type="entry name" value="Tyr_Pase_cat"/>
</dbReference>
<dbReference type="Gene3D" id="3.90.190.10">
    <property type="entry name" value="Protein tyrosine phosphatase superfamily"/>
    <property type="match status" value="1"/>
</dbReference>
<dbReference type="PROSITE" id="PS51180">
    <property type="entry name" value="BRO1"/>
    <property type="match status" value="1"/>
</dbReference>
<dbReference type="Pfam" id="PF03097">
    <property type="entry name" value="BRO1"/>
    <property type="match status" value="1"/>
</dbReference>
<keyword evidence="4" id="KW-0967">Endosome</keyword>
<evidence type="ECO:0000256" key="2">
    <source>
        <dbReference type="ARBA" id="ARBA00004496"/>
    </source>
</evidence>
<feature type="compositionally biased region" description="Polar residues" evidence="5">
    <location>
        <begin position="1248"/>
        <end position="1264"/>
    </location>
</feature>
<dbReference type="SMART" id="SM01041">
    <property type="entry name" value="BRO1"/>
    <property type="match status" value="1"/>
</dbReference>
<dbReference type="PRINTS" id="PR00700">
    <property type="entry name" value="PRTYPHPHTASE"/>
</dbReference>
<dbReference type="GO" id="GO:0032456">
    <property type="term" value="P:endocytic recycling"/>
    <property type="evidence" value="ECO:0007669"/>
    <property type="project" value="TreeGrafter"/>
</dbReference>
<reference evidence="9" key="1">
    <citation type="submission" date="2025-08" db="UniProtKB">
        <authorList>
            <consortium name="RefSeq"/>
        </authorList>
    </citation>
    <scope>IDENTIFICATION</scope>
</reference>
<feature type="region of interest" description="Disordered" evidence="5">
    <location>
        <begin position="1305"/>
        <end position="1336"/>
    </location>
</feature>
<feature type="region of interest" description="Disordered" evidence="5">
    <location>
        <begin position="1772"/>
        <end position="1816"/>
    </location>
</feature>
<dbReference type="CDD" id="cd09234">
    <property type="entry name" value="V_HD-PTP_like"/>
    <property type="match status" value="1"/>
</dbReference>
<dbReference type="GO" id="GO:0004725">
    <property type="term" value="F:protein tyrosine phosphatase activity"/>
    <property type="evidence" value="ECO:0007669"/>
    <property type="project" value="InterPro"/>
</dbReference>
<dbReference type="RefSeq" id="XP_015591769.1">
    <property type="nucleotide sequence ID" value="XM_015736283.2"/>
</dbReference>
<evidence type="ECO:0000259" key="7">
    <source>
        <dbReference type="PROSITE" id="PS51180"/>
    </source>
</evidence>
<evidence type="ECO:0000256" key="3">
    <source>
        <dbReference type="ARBA" id="ARBA00022490"/>
    </source>
</evidence>
<feature type="domain" description="BRO1" evidence="7">
    <location>
        <begin position="8"/>
        <end position="412"/>
    </location>
</feature>
<feature type="region of interest" description="Disordered" evidence="5">
    <location>
        <begin position="1248"/>
        <end position="1268"/>
    </location>
</feature>
<dbReference type="PANTHER" id="PTHR23030:SF30">
    <property type="entry name" value="TYROSINE-PROTEIN PHOSPHATASE NON-RECEPTOR TYPE 23"/>
    <property type="match status" value="1"/>
</dbReference>
<dbReference type="CTD" id="39610"/>
<feature type="compositionally biased region" description="Low complexity" evidence="5">
    <location>
        <begin position="1309"/>
        <end position="1322"/>
    </location>
</feature>
<dbReference type="InterPro" id="IPR000242">
    <property type="entry name" value="PTP_cat"/>
</dbReference>
<dbReference type="Gene3D" id="1.20.120.560">
    <property type="entry name" value="alix/aip1 in complex with the ypdl late domain"/>
    <property type="match status" value="1"/>
</dbReference>
<accession>A0AAJ7BQ98</accession>
<dbReference type="InterPro" id="IPR025304">
    <property type="entry name" value="ALIX_V_dom"/>
</dbReference>
<dbReference type="Gene3D" id="1.20.140.50">
    <property type="entry name" value="alix/aip1 like domains"/>
    <property type="match status" value="1"/>
</dbReference>
<dbReference type="GO" id="GO:0043328">
    <property type="term" value="P:protein transport to vacuole involved in ubiquitin-dependent protein catabolic process via the multivesicular body sorting pathway"/>
    <property type="evidence" value="ECO:0007669"/>
    <property type="project" value="TreeGrafter"/>
</dbReference>
<evidence type="ECO:0000259" key="6">
    <source>
        <dbReference type="PROSITE" id="PS50055"/>
    </source>
</evidence>
<feature type="compositionally biased region" description="Polar residues" evidence="5">
    <location>
        <begin position="1781"/>
        <end position="1793"/>
    </location>
</feature>
<evidence type="ECO:0000256" key="4">
    <source>
        <dbReference type="ARBA" id="ARBA00022753"/>
    </source>
</evidence>
<gene>
    <name evidence="9" type="primary">LOC107266119</name>
</gene>
<feature type="compositionally biased region" description="Basic and acidic residues" evidence="5">
    <location>
        <begin position="1323"/>
        <end position="1332"/>
    </location>
</feature>
<dbReference type="InterPro" id="IPR029021">
    <property type="entry name" value="Prot-tyrosine_phosphatase-like"/>
</dbReference>
<evidence type="ECO:0000313" key="9">
    <source>
        <dbReference type="RefSeq" id="XP_015591769.1"/>
    </source>
</evidence>
<dbReference type="InterPro" id="IPR038499">
    <property type="entry name" value="BRO1_sf"/>
</dbReference>
<name>A0AAJ7BQ98_CEPCN</name>
<dbReference type="GO" id="GO:0005768">
    <property type="term" value="C:endosome"/>
    <property type="evidence" value="ECO:0007669"/>
    <property type="project" value="UniProtKB-SubCell"/>
</dbReference>
<dbReference type="Pfam" id="PF13949">
    <property type="entry name" value="ALIX_LYPXL_bnd"/>
    <property type="match status" value="1"/>
</dbReference>
<feature type="region of interest" description="Disordered" evidence="5">
    <location>
        <begin position="1361"/>
        <end position="1393"/>
    </location>
</feature>
<keyword evidence="3" id="KW-0963">Cytoplasm</keyword>
<dbReference type="Proteomes" id="UP000694920">
    <property type="component" value="Unplaced"/>
</dbReference>
<dbReference type="SMART" id="SM00404">
    <property type="entry name" value="PTPc_motif"/>
    <property type="match status" value="1"/>
</dbReference>
<proteinExistence type="predicted"/>
<evidence type="ECO:0000256" key="1">
    <source>
        <dbReference type="ARBA" id="ARBA00004177"/>
    </source>
</evidence>
<dbReference type="KEGG" id="ccin:107266119"/>
<dbReference type="PANTHER" id="PTHR23030">
    <property type="entry name" value="PCD6 INTERACTING PROTEIN-RELATED"/>
    <property type="match status" value="1"/>
</dbReference>
<sequence length="1816" mass="201806">MEAVPRLPMISFHLKVSPEPVSFGPKLKHYIREFYKEDAESYSNEIHQLESLRAMAVRPPIDVTGCSLLKKYYCQLHFLDSRFPMKKDGAAAITFTWRDTYANMVCSLANIRFEIISILYNVGAIHTQLGARTERTTAEGMKMACAHFQCAAWAFEHLKNSYPQPPGVDLAPELMTFMHQLCLAQAQECILEKSMLDNRKPTIVAKVARQIVDYYNLALSTLDQGGTEDSTVSDTVGTKIYKSWKRYVKFKRAYHLAVTQLYQGLAAEEQQKMGERVAFYNAALASLNEARALYGNAKGSGITSVAEEKEAIEDALTFTNDVIEGKRKAAKNENEFIYHEEIPEKDTLPTVKGASLVKGISFNVNDPEVSGSDIFARLIPMKVHAASSIYSEEKGKLLRTIRAKIEERDQQLNIYLASLKLDHMSLWDPDRRSSESDRMPLPEELAERCAALNAKPNAIQDLVDAMGKLADTYHDVESMLKEIGQLLVEEQQREKKYQDAMGKRPPSIVATDLTREAKKYEEAHAKASESNQALHRAMTLHVNNLRILAQPLTDLMAHIPSPKVPTSDQEGGKKAEDVSVSCAKEFKRILNKVDEMRRQRGELHAQLRDAIAQDDLTQMLVTAVAEGGPLDSLFAEQISKHQKFVNLIDQNLAAQDNILAALTDAYAHTAEMRKTVDEVLKRREIMISSLISSYDAYEDLLAKSSKGLEFYRKLETNVSKLLQRVKSTCKVQEEEREQILAQNDKVTYKVPEGNINALPNVEPQVLPSSSGLKLKDYLASRQKPVVPTYQNQYYDRHTGQVSQVQSISVASTETVTNQAVNPTMTMAQAELAASDPKHSYGYYTGGYGSYYTPQPVDYSGQYQYGENNSVSSNINQSFPRSGTTNTASMYHQAGGASSTTEVASNASQYAGYSVLPNGQTQYPSTSNIQTGATMHHSMYPQTGTMGATPPIPDASNVAPVSYPATSSTIMPTSSSSYLQQTNMMQQVQGQQAQQMHQNYTDPTQSTYSDQAARNYADQTQQNYADQTQHTYVDQSHLNYADQTQLNYTDPTQFGYPDQTQQSYIDNMAQQANVMGAQVQANQVVQGYTNAYGNYTQGVSGHQYLPQNSLNPVATQNYSLASNTNNSEIIQSHAKSSSVQNYPQNYQYAQYNPALYSGTVQYPGYSQGYANTYGASQANNMSNTIQTDSYKGHPGYSYDPVAGGYQYSSGYQDSRIAQMQRPTSTPPAVQQTVVSSGYDQQENIARYTNANNDVGTNQTPSTQYSDPAYQLPASSQSYYTAPYGIQGQTQSPSDQETVNQNGVNNTYMQASNNETNTTTSGNAEKTEKTESSKPKSNVDLLADLDITINHAPLVPEIHSTEKVTKEESNTEETLSVNAPDHVKDDDASSDSGIRLDEKNDNLQIVWDTWYTDVQPKKDPLGDSTVLQKFAIDIEKYEKFIDGLLAKTLSGATTLDLKWKEVRDFQEREATKQTTKLAQINPSANRVADCVPYDSTIVKLLRSDITSTYINASHVRDITQWTPAAFIVTQAPMQQTFETFWTMVWEQGSEVIACLASDAQLNGDIYWPTDENKDLTLGSFTVSLKNRINHTNHIQRVFSIAREECKTQRTVVHMQFVAWPSNGFPSSPGPLLAFTTDVISEQALRRCAPRPIVVHCLAGGILSGLFLLAAATVCHVRVGRGIVDVALVFSTLVKFRKCLVDKDSLLFGYRMVLYHAQDALMKRGILSSTRSTFEGFEGVKGALGKVRKKTQHRHPAEDFLHNLGVGMQHDIAGSQGGKVGAGTENTSQSSSTNFQEKPEEVKPVDPLSQLDPMWSIRR</sequence>
<dbReference type="PROSITE" id="PS50055">
    <property type="entry name" value="TYR_PHOSPHATASE_PTP"/>
    <property type="match status" value="1"/>
</dbReference>
<dbReference type="GO" id="GO:0045022">
    <property type="term" value="P:early endosome to late endosome transport"/>
    <property type="evidence" value="ECO:0007669"/>
    <property type="project" value="TreeGrafter"/>
</dbReference>
<feature type="domain" description="Tyrosine-protein phosphatase" evidence="6">
    <location>
        <begin position="1453"/>
        <end position="1713"/>
    </location>
</feature>
<dbReference type="Pfam" id="PF00102">
    <property type="entry name" value="Y_phosphatase"/>
    <property type="match status" value="1"/>
</dbReference>
<dbReference type="Gene3D" id="1.25.40.280">
    <property type="entry name" value="alix/aip1 like domains"/>
    <property type="match status" value="1"/>
</dbReference>
<dbReference type="SMART" id="SM00194">
    <property type="entry name" value="PTPc"/>
    <property type="match status" value="1"/>
</dbReference>
<protein>
    <submittedName>
        <fullName evidence="9">Tyrosine-protein phosphatase non-receptor type 23</fullName>
    </submittedName>
</protein>